<comment type="caution">
    <text evidence="8">The sequence shown here is derived from an EMBL/GenBank/DDBJ whole genome shotgun (WGS) entry which is preliminary data.</text>
</comment>
<dbReference type="Gene3D" id="3.40.1700.10">
    <property type="entry name" value="DNA integrity scanning protein, DisA, N-terminal domain"/>
    <property type="match status" value="1"/>
</dbReference>
<evidence type="ECO:0000256" key="2">
    <source>
        <dbReference type="ARBA" id="ARBA00022679"/>
    </source>
</evidence>
<dbReference type="PANTHER" id="PTHR34185:SF1">
    <property type="entry name" value="DIADENYLATE CYCLASE"/>
    <property type="match status" value="1"/>
</dbReference>
<evidence type="ECO:0000256" key="4">
    <source>
        <dbReference type="ARBA" id="ARBA00022741"/>
    </source>
</evidence>
<evidence type="ECO:0000313" key="9">
    <source>
        <dbReference type="Proteomes" id="UP000230859"/>
    </source>
</evidence>
<feature type="transmembrane region" description="Helical" evidence="6">
    <location>
        <begin position="27"/>
        <end position="46"/>
    </location>
</feature>
<keyword evidence="6" id="KW-0472">Membrane</keyword>
<evidence type="ECO:0000259" key="7">
    <source>
        <dbReference type="PROSITE" id="PS51794"/>
    </source>
</evidence>
<dbReference type="SUPFAM" id="SSF143597">
    <property type="entry name" value="YojJ-like"/>
    <property type="match status" value="1"/>
</dbReference>
<proteinExistence type="predicted"/>
<evidence type="ECO:0000313" key="8">
    <source>
        <dbReference type="EMBL" id="PIQ86597.1"/>
    </source>
</evidence>
<keyword evidence="2" id="KW-0808">Transferase</keyword>
<dbReference type="InterPro" id="IPR050338">
    <property type="entry name" value="DisA"/>
</dbReference>
<dbReference type="InterPro" id="IPR036888">
    <property type="entry name" value="DNA_integrity_DisA_N_sf"/>
</dbReference>
<dbReference type="GO" id="GO:0005524">
    <property type="term" value="F:ATP binding"/>
    <property type="evidence" value="ECO:0007669"/>
    <property type="project" value="UniProtKB-KW"/>
</dbReference>
<organism evidence="8 9">
    <name type="scientific">Candidatus Abzuiibacterium crystallinum</name>
    <dbReference type="NCBI Taxonomy" id="1974748"/>
    <lineage>
        <taxon>Bacteria</taxon>
        <taxon>Pseudomonadati</taxon>
        <taxon>Candidatus Omnitrophota</taxon>
        <taxon>Candidatus Abzuiibacterium</taxon>
    </lineage>
</organism>
<dbReference type="Proteomes" id="UP000230859">
    <property type="component" value="Unassembled WGS sequence"/>
</dbReference>
<dbReference type="GO" id="GO:0106408">
    <property type="term" value="F:diadenylate cyclase activity"/>
    <property type="evidence" value="ECO:0007669"/>
    <property type="project" value="UniProtKB-EC"/>
</dbReference>
<feature type="domain" description="DAC" evidence="7">
    <location>
        <begin position="81"/>
        <end position="229"/>
    </location>
</feature>
<evidence type="ECO:0000256" key="3">
    <source>
        <dbReference type="ARBA" id="ARBA00022695"/>
    </source>
</evidence>
<keyword evidence="5" id="KW-0067">ATP-binding</keyword>
<feature type="transmembrane region" description="Helical" evidence="6">
    <location>
        <begin position="58"/>
        <end position="81"/>
    </location>
</feature>
<dbReference type="PANTHER" id="PTHR34185">
    <property type="entry name" value="DIADENYLATE CYCLASE"/>
    <property type="match status" value="1"/>
</dbReference>
<dbReference type="Pfam" id="PF02457">
    <property type="entry name" value="DAC"/>
    <property type="match status" value="1"/>
</dbReference>
<sequence length="254" mass="28041">MHITILAGITAILLLLRQPTVKWWPLVSRLLLSFFCFWSALMLFPADFPEAIRQWTSLIIICIALAVIVFDLLVFLSGTIVDSIRHHVPIGKTIPPFVNEIFQAVTLLAQRRIGATIVLQRKQRLDQAIKESIEHDAGVNAKILMAFFVTASPIHDGAVVIHDGRVKRVKAILPLATQKPVSMGVGTRHRSAIGLTEKTDALVIVVSEERGEISVASRGTLIKIENGKELMRLLTAGVKGKDILKMIQPKQLGL</sequence>
<dbReference type="PROSITE" id="PS51794">
    <property type="entry name" value="DAC"/>
    <property type="match status" value="1"/>
</dbReference>
<protein>
    <recommendedName>
        <fullName evidence="7">DAC domain-containing protein</fullName>
    </recommendedName>
</protein>
<keyword evidence="6" id="KW-0812">Transmembrane</keyword>
<accession>A0A2H0LQE2</accession>
<dbReference type="GO" id="GO:0004016">
    <property type="term" value="F:adenylate cyclase activity"/>
    <property type="evidence" value="ECO:0007669"/>
    <property type="project" value="TreeGrafter"/>
</dbReference>
<keyword evidence="4" id="KW-0547">Nucleotide-binding</keyword>
<reference evidence="8 9" key="1">
    <citation type="submission" date="2017-09" db="EMBL/GenBank/DDBJ databases">
        <title>Depth-based differentiation of microbial function through sediment-hosted aquifers and enrichment of novel symbionts in the deep terrestrial subsurface.</title>
        <authorList>
            <person name="Probst A.J."/>
            <person name="Ladd B."/>
            <person name="Jarett J.K."/>
            <person name="Geller-Mcgrath D.E."/>
            <person name="Sieber C.M."/>
            <person name="Emerson J.B."/>
            <person name="Anantharaman K."/>
            <person name="Thomas B.C."/>
            <person name="Malmstrom R."/>
            <person name="Stieglmeier M."/>
            <person name="Klingl A."/>
            <person name="Woyke T."/>
            <person name="Ryan C.M."/>
            <person name="Banfield J.F."/>
        </authorList>
    </citation>
    <scope>NUCLEOTIDE SEQUENCE [LARGE SCALE GENOMIC DNA]</scope>
    <source>
        <strain evidence="8">CG11_big_fil_rev_8_21_14_0_20_45_26</strain>
    </source>
</reference>
<dbReference type="AlphaFoldDB" id="A0A2H0LQE2"/>
<name>A0A2H0LQE2_9BACT</name>
<comment type="catalytic activity">
    <reaction evidence="1">
        <text>2 ATP = 3',3'-c-di-AMP + 2 diphosphate</text>
        <dbReference type="Rhea" id="RHEA:35655"/>
        <dbReference type="ChEBI" id="CHEBI:30616"/>
        <dbReference type="ChEBI" id="CHEBI:33019"/>
        <dbReference type="ChEBI" id="CHEBI:71500"/>
        <dbReference type="EC" id="2.7.7.85"/>
    </reaction>
</comment>
<dbReference type="InterPro" id="IPR003390">
    <property type="entry name" value="DNA_integrity_scan_DisA_N"/>
</dbReference>
<keyword evidence="3" id="KW-0548">Nucleotidyltransferase</keyword>
<evidence type="ECO:0000256" key="5">
    <source>
        <dbReference type="ARBA" id="ARBA00022840"/>
    </source>
</evidence>
<evidence type="ECO:0000256" key="1">
    <source>
        <dbReference type="ARBA" id="ARBA00000877"/>
    </source>
</evidence>
<dbReference type="EMBL" id="PCVY01000040">
    <property type="protein sequence ID" value="PIQ86597.1"/>
    <property type="molecule type" value="Genomic_DNA"/>
</dbReference>
<evidence type="ECO:0000256" key="6">
    <source>
        <dbReference type="SAM" id="Phobius"/>
    </source>
</evidence>
<gene>
    <name evidence="8" type="ORF">COV74_04260</name>
</gene>
<keyword evidence="6" id="KW-1133">Transmembrane helix</keyword>